<evidence type="ECO:0000313" key="2">
    <source>
        <dbReference type="Proteomes" id="UP000093561"/>
    </source>
</evidence>
<feature type="region of interest" description="Disordered" evidence="1">
    <location>
        <begin position="1"/>
        <end position="21"/>
    </location>
</feature>
<evidence type="ECO:0000256" key="1">
    <source>
        <dbReference type="SAM" id="MobiDB-lite"/>
    </source>
</evidence>
<dbReference type="WBParaSite" id="mrna-Wban_02571">
    <property type="protein sequence ID" value="mrna-Wban_02571"/>
    <property type="gene ID" value="Wban_02571"/>
</dbReference>
<sequence length="92" mass="9302">MISVLVIPPRPDDEPPQSDDDGLQIVPFRAAIAGFGAAKVSNGGAGGGIMPIAAAGGVAVVAVPSIPLTIRCKDEGDIIVVAVRIESRDGVW</sequence>
<proteinExistence type="predicted"/>
<dbReference type="AlphaFoldDB" id="A0AAF5PMC1"/>
<reference evidence="3" key="3">
    <citation type="submission" date="2024-02" db="UniProtKB">
        <authorList>
            <consortium name="WormBaseParasite"/>
        </authorList>
    </citation>
    <scope>IDENTIFICATION</scope>
    <source>
        <strain evidence="3">pt0022</strain>
    </source>
</reference>
<reference evidence="2" key="2">
    <citation type="journal article" date="2016" name="Mol. Ecol.">
        <title>Population genomics of the filarial nematode parasite Wuchereria bancrofti from mosquitoes.</title>
        <authorList>
            <person name="Small S.T."/>
            <person name="Reimer L.J."/>
            <person name="Tisch D.J."/>
            <person name="King C.L."/>
            <person name="Christensen B.M."/>
            <person name="Siba P.M."/>
            <person name="Kazura J.W."/>
            <person name="Serre D."/>
            <person name="Zimmerman P.A."/>
        </authorList>
    </citation>
    <scope>NUCLEOTIDE SEQUENCE</scope>
    <source>
        <strain evidence="2">pt0022</strain>
    </source>
</reference>
<accession>A0AAF5PMC1</accession>
<organism evidence="2 3">
    <name type="scientific">Wuchereria bancrofti</name>
    <dbReference type="NCBI Taxonomy" id="6293"/>
    <lineage>
        <taxon>Eukaryota</taxon>
        <taxon>Metazoa</taxon>
        <taxon>Ecdysozoa</taxon>
        <taxon>Nematoda</taxon>
        <taxon>Chromadorea</taxon>
        <taxon>Rhabditida</taxon>
        <taxon>Spirurina</taxon>
        <taxon>Spiruromorpha</taxon>
        <taxon>Filarioidea</taxon>
        <taxon>Onchocercidae</taxon>
        <taxon>Wuchereria</taxon>
    </lineage>
</organism>
<dbReference type="Proteomes" id="UP000093561">
    <property type="component" value="Unassembled WGS sequence"/>
</dbReference>
<protein>
    <submittedName>
        <fullName evidence="3">Uncharacterized protein</fullName>
    </submittedName>
</protein>
<reference evidence="2" key="1">
    <citation type="submission" date="2015-03" db="EMBL/GenBank/DDBJ databases">
        <title>Wuchereria bancrofti Genome Sequencing Papua New Guinea Strain.</title>
        <authorList>
            <person name="Small S.T."/>
            <person name="Serre D."/>
            <person name="Zimmerman P.A."/>
        </authorList>
    </citation>
    <scope>NUCLEOTIDE SEQUENCE [LARGE SCALE GENOMIC DNA]</scope>
    <source>
        <strain evidence="2">pt0022</strain>
    </source>
</reference>
<name>A0AAF5PMC1_WUCBA</name>
<evidence type="ECO:0000313" key="3">
    <source>
        <dbReference type="WBParaSite" id="mrna-Wban_02571"/>
    </source>
</evidence>